<name>A0A8J2L238_9HEXA</name>
<sequence length="99" mass="11732">YEEYEILRYLNRHLRWVKKRKLSRTKLTRKEIRKNLSGTDLEGYENLTESDVKGMTDEECEAKMLMVLSHVFKDVDCIEDLPTDIDTSSVTESEEDQRS</sequence>
<keyword evidence="2" id="KW-1185">Reference proteome</keyword>
<gene>
    <name evidence="1" type="ORF">AFUS01_LOCUS24495</name>
</gene>
<proteinExistence type="predicted"/>
<evidence type="ECO:0000313" key="2">
    <source>
        <dbReference type="Proteomes" id="UP000708208"/>
    </source>
</evidence>
<accession>A0A8J2L238</accession>
<feature type="non-terminal residue" evidence="1">
    <location>
        <position position="99"/>
    </location>
</feature>
<reference evidence="1" key="1">
    <citation type="submission" date="2021-06" db="EMBL/GenBank/DDBJ databases">
        <authorList>
            <person name="Hodson N. C."/>
            <person name="Mongue J. A."/>
            <person name="Jaron S. K."/>
        </authorList>
    </citation>
    <scope>NUCLEOTIDE SEQUENCE</scope>
</reference>
<protein>
    <submittedName>
        <fullName evidence="1">Uncharacterized protein</fullName>
    </submittedName>
</protein>
<evidence type="ECO:0000313" key="1">
    <source>
        <dbReference type="EMBL" id="CAG7785899.1"/>
    </source>
</evidence>
<organism evidence="1 2">
    <name type="scientific">Allacma fusca</name>
    <dbReference type="NCBI Taxonomy" id="39272"/>
    <lineage>
        <taxon>Eukaryota</taxon>
        <taxon>Metazoa</taxon>
        <taxon>Ecdysozoa</taxon>
        <taxon>Arthropoda</taxon>
        <taxon>Hexapoda</taxon>
        <taxon>Collembola</taxon>
        <taxon>Symphypleona</taxon>
        <taxon>Sminthuridae</taxon>
        <taxon>Allacma</taxon>
    </lineage>
</organism>
<dbReference type="EMBL" id="CAJVCH010306581">
    <property type="protein sequence ID" value="CAG7785899.1"/>
    <property type="molecule type" value="Genomic_DNA"/>
</dbReference>
<dbReference type="AlphaFoldDB" id="A0A8J2L238"/>
<dbReference type="Proteomes" id="UP000708208">
    <property type="component" value="Unassembled WGS sequence"/>
</dbReference>
<comment type="caution">
    <text evidence="1">The sequence shown here is derived from an EMBL/GenBank/DDBJ whole genome shotgun (WGS) entry which is preliminary data.</text>
</comment>